<dbReference type="InterPro" id="IPR006665">
    <property type="entry name" value="OmpA-like"/>
</dbReference>
<protein>
    <recommendedName>
        <fullName evidence="2">OmpA-like domain-containing protein</fullName>
    </recommendedName>
</protein>
<dbReference type="Proteomes" id="UP000236655">
    <property type="component" value="Chromosome"/>
</dbReference>
<sequence length="217" mass="24874">MQWEPIMQKPYQKGKSMQRKSIRLLLSLAITTSFLIGCASDNPSPIEARTYYNVATNDYSYCNAESCPLPTQFTLDDEPDEPESPIFITPVTPVEIKKRTEKFAVNFTFSKSYLTKSAISKIRASIKHLHITKDEQIKVIGYTDNVEAVKHKSHFNQRLAHNRAEAVRNYLIHHYGFKASNITIEARPLCCYVASNKNKVGRYENRRAEIEVVITQN</sequence>
<evidence type="ECO:0000256" key="1">
    <source>
        <dbReference type="PROSITE-ProRule" id="PRU00473"/>
    </source>
</evidence>
<dbReference type="PROSITE" id="PS51123">
    <property type="entry name" value="OMPA_2"/>
    <property type="match status" value="1"/>
</dbReference>
<gene>
    <name evidence="3" type="ORF">CUN60_07260</name>
</gene>
<keyword evidence="4" id="KW-1185">Reference proteome</keyword>
<dbReference type="InterPro" id="IPR036737">
    <property type="entry name" value="OmpA-like_sf"/>
</dbReference>
<dbReference type="EMBL" id="CP024847">
    <property type="protein sequence ID" value="AUR52107.1"/>
    <property type="molecule type" value="Genomic_DNA"/>
</dbReference>
<dbReference type="CDD" id="cd07185">
    <property type="entry name" value="OmpA_C-like"/>
    <property type="match status" value="1"/>
</dbReference>
<dbReference type="PANTHER" id="PTHR30329:SF21">
    <property type="entry name" value="LIPOPROTEIN YIAD-RELATED"/>
    <property type="match status" value="1"/>
</dbReference>
<dbReference type="PANTHER" id="PTHR30329">
    <property type="entry name" value="STATOR ELEMENT OF FLAGELLAR MOTOR COMPLEX"/>
    <property type="match status" value="1"/>
</dbReference>
<proteinExistence type="predicted"/>
<evidence type="ECO:0000313" key="3">
    <source>
        <dbReference type="EMBL" id="AUR52107.1"/>
    </source>
</evidence>
<reference evidence="4" key="1">
    <citation type="submission" date="2017-11" db="EMBL/GenBank/DDBJ databases">
        <authorList>
            <person name="Chan K.G."/>
            <person name="Lee L.S."/>
        </authorList>
    </citation>
    <scope>NUCLEOTIDE SEQUENCE [LARGE SCALE GENOMIC DNA]</scope>
    <source>
        <strain evidence="4">DSM 100970</strain>
    </source>
</reference>
<dbReference type="InterPro" id="IPR050330">
    <property type="entry name" value="Bact_OuterMem_StrucFunc"/>
</dbReference>
<dbReference type="Gene3D" id="3.30.1330.60">
    <property type="entry name" value="OmpA-like domain"/>
    <property type="match status" value="1"/>
</dbReference>
<dbReference type="AlphaFoldDB" id="A0A2I7N6K4"/>
<organism evidence="3 4">
    <name type="scientific">Aquella oligotrophica</name>
    <dbReference type="NCBI Taxonomy" id="2067065"/>
    <lineage>
        <taxon>Bacteria</taxon>
        <taxon>Pseudomonadati</taxon>
        <taxon>Pseudomonadota</taxon>
        <taxon>Betaproteobacteria</taxon>
        <taxon>Neisseriales</taxon>
        <taxon>Neisseriaceae</taxon>
        <taxon>Aquella</taxon>
    </lineage>
</organism>
<evidence type="ECO:0000259" key="2">
    <source>
        <dbReference type="PROSITE" id="PS51123"/>
    </source>
</evidence>
<keyword evidence="1" id="KW-0472">Membrane</keyword>
<dbReference type="Pfam" id="PF00691">
    <property type="entry name" value="OmpA"/>
    <property type="match status" value="1"/>
</dbReference>
<evidence type="ECO:0000313" key="4">
    <source>
        <dbReference type="Proteomes" id="UP000236655"/>
    </source>
</evidence>
<accession>A0A2I7N6K4</accession>
<dbReference type="KEGG" id="nba:CUN60_07260"/>
<feature type="domain" description="OmpA-like" evidence="2">
    <location>
        <begin position="94"/>
        <end position="216"/>
    </location>
</feature>
<name>A0A2I7N6K4_9NEIS</name>
<dbReference type="GO" id="GO:0016020">
    <property type="term" value="C:membrane"/>
    <property type="evidence" value="ECO:0007669"/>
    <property type="project" value="UniProtKB-UniRule"/>
</dbReference>
<dbReference type="SUPFAM" id="SSF103088">
    <property type="entry name" value="OmpA-like"/>
    <property type="match status" value="1"/>
</dbReference>